<evidence type="ECO:0000313" key="2">
    <source>
        <dbReference type="EMBL" id="MBC1794553.1"/>
    </source>
</evidence>
<dbReference type="RefSeq" id="WP_185374946.1">
    <property type="nucleotide sequence ID" value="NZ_JAARVC010000007.1"/>
</dbReference>
<name>A0A7X0XZC6_9LIST</name>
<dbReference type="AlphaFoldDB" id="A0A7X0XZC6"/>
<proteinExistence type="predicted"/>
<evidence type="ECO:0008006" key="4">
    <source>
        <dbReference type="Google" id="ProtNLM"/>
    </source>
</evidence>
<keyword evidence="1" id="KW-0812">Transmembrane</keyword>
<protein>
    <recommendedName>
        <fullName evidence="4">DUF1433 domain-containing protein</fullName>
    </recommendedName>
</protein>
<evidence type="ECO:0000313" key="3">
    <source>
        <dbReference type="Proteomes" id="UP000539064"/>
    </source>
</evidence>
<gene>
    <name evidence="2" type="ORF">HCA52_14065</name>
</gene>
<accession>A0A7X0XZC6</accession>
<evidence type="ECO:0000256" key="1">
    <source>
        <dbReference type="SAM" id="Phobius"/>
    </source>
</evidence>
<comment type="caution">
    <text evidence="2">The sequence shown here is derived from an EMBL/GenBank/DDBJ whole genome shotgun (WGS) entry which is preliminary data.</text>
</comment>
<dbReference type="EMBL" id="JAARVG010000014">
    <property type="protein sequence ID" value="MBC1794553.1"/>
    <property type="molecule type" value="Genomic_DNA"/>
</dbReference>
<sequence>MMQKKYIWLISIVAVIVIILVGGKIYMNSLDKKEFEHEKKAQQIVKAEEYMALYLVRNYEDVRTIEFHPVTQTKETGFWHGSIDVNNGSTLTFSMRHLSDFDDIGIRVNPKTFDLNKKKTSSNENLENVKIKYWRGNNGDGTGL</sequence>
<dbReference type="Proteomes" id="UP000539064">
    <property type="component" value="Unassembled WGS sequence"/>
</dbReference>
<feature type="transmembrane region" description="Helical" evidence="1">
    <location>
        <begin position="6"/>
        <end position="27"/>
    </location>
</feature>
<organism evidence="2 3">
    <name type="scientific">Listeria booriae</name>
    <dbReference type="NCBI Taxonomy" id="1552123"/>
    <lineage>
        <taxon>Bacteria</taxon>
        <taxon>Bacillati</taxon>
        <taxon>Bacillota</taxon>
        <taxon>Bacilli</taxon>
        <taxon>Bacillales</taxon>
        <taxon>Listeriaceae</taxon>
        <taxon>Listeria</taxon>
    </lineage>
</organism>
<keyword evidence="1" id="KW-0472">Membrane</keyword>
<keyword evidence="1" id="KW-1133">Transmembrane helix</keyword>
<reference evidence="2 3" key="1">
    <citation type="submission" date="2020-03" db="EMBL/GenBank/DDBJ databases">
        <title>Soil Listeria distribution.</title>
        <authorList>
            <person name="Liao J."/>
            <person name="Wiedmann M."/>
        </authorList>
    </citation>
    <scope>NUCLEOTIDE SEQUENCE [LARGE SCALE GENOMIC DNA]</scope>
    <source>
        <strain evidence="2 3">FSL L7-0978</strain>
    </source>
</reference>